<comment type="caution">
    <text evidence="3">The sequence shown here is derived from an EMBL/GenBank/DDBJ whole genome shotgun (WGS) entry which is preliminary data.</text>
</comment>
<dbReference type="AlphaFoldDB" id="A0AAV8ZRF7"/>
<evidence type="ECO:0000259" key="2">
    <source>
        <dbReference type="PROSITE" id="PS50263"/>
    </source>
</evidence>
<dbReference type="Proteomes" id="UP001162156">
    <property type="component" value="Unassembled WGS sequence"/>
</dbReference>
<keyword evidence="4" id="KW-1185">Reference proteome</keyword>
<dbReference type="InterPro" id="IPR003010">
    <property type="entry name" value="C-N_Hydrolase"/>
</dbReference>
<dbReference type="InterPro" id="IPR036526">
    <property type="entry name" value="C-N_Hydrolase_sf"/>
</dbReference>
<feature type="non-terminal residue" evidence="3">
    <location>
        <position position="1"/>
    </location>
</feature>
<dbReference type="PANTHER" id="PTHR10609">
    <property type="entry name" value="BIOTINIDASE-RELATED"/>
    <property type="match status" value="1"/>
</dbReference>
<dbReference type="EMBL" id="JANEYF010000549">
    <property type="protein sequence ID" value="KAJ8969349.1"/>
    <property type="molecule type" value="Genomic_DNA"/>
</dbReference>
<accession>A0AAV8ZRF7</accession>
<dbReference type="Pfam" id="PF00795">
    <property type="entry name" value="CN_hydrolase"/>
    <property type="match status" value="1"/>
</dbReference>
<dbReference type="PROSITE" id="PS50263">
    <property type="entry name" value="CN_HYDROLASE"/>
    <property type="match status" value="1"/>
</dbReference>
<feature type="non-terminal residue" evidence="3">
    <location>
        <position position="88"/>
    </location>
</feature>
<name>A0AAV8ZRF7_9CUCU</name>
<reference evidence="3" key="1">
    <citation type="journal article" date="2023" name="Insect Mol. Biol.">
        <title>Genome sequencing provides insights into the evolution of gene families encoding plant cell wall-degrading enzymes in longhorned beetles.</title>
        <authorList>
            <person name="Shin N.R."/>
            <person name="Okamura Y."/>
            <person name="Kirsch R."/>
            <person name="Pauchet Y."/>
        </authorList>
    </citation>
    <scope>NUCLEOTIDE SEQUENCE</scope>
    <source>
        <strain evidence="3">RBIC_L_NR</strain>
    </source>
</reference>
<gene>
    <name evidence="3" type="ORF">NQ314_001802</name>
</gene>
<dbReference type="InterPro" id="IPR040154">
    <property type="entry name" value="Biotinidase/VNN"/>
</dbReference>
<evidence type="ECO:0000313" key="4">
    <source>
        <dbReference type="Proteomes" id="UP001162156"/>
    </source>
</evidence>
<dbReference type="Gene3D" id="3.60.110.10">
    <property type="entry name" value="Carbon-nitrogen hydrolase"/>
    <property type="match status" value="1"/>
</dbReference>
<organism evidence="3 4">
    <name type="scientific">Rhamnusium bicolor</name>
    <dbReference type="NCBI Taxonomy" id="1586634"/>
    <lineage>
        <taxon>Eukaryota</taxon>
        <taxon>Metazoa</taxon>
        <taxon>Ecdysozoa</taxon>
        <taxon>Arthropoda</taxon>
        <taxon>Hexapoda</taxon>
        <taxon>Insecta</taxon>
        <taxon>Pterygota</taxon>
        <taxon>Neoptera</taxon>
        <taxon>Endopterygota</taxon>
        <taxon>Coleoptera</taxon>
        <taxon>Polyphaga</taxon>
        <taxon>Cucujiformia</taxon>
        <taxon>Chrysomeloidea</taxon>
        <taxon>Cerambycidae</taxon>
        <taxon>Lepturinae</taxon>
        <taxon>Rhagiini</taxon>
        <taxon>Rhamnusium</taxon>
    </lineage>
</organism>
<evidence type="ECO:0000313" key="3">
    <source>
        <dbReference type="EMBL" id="KAJ8969349.1"/>
    </source>
</evidence>
<evidence type="ECO:0000256" key="1">
    <source>
        <dbReference type="ARBA" id="ARBA00008225"/>
    </source>
</evidence>
<protein>
    <recommendedName>
        <fullName evidence="2">CN hydrolase domain-containing protein</fullName>
    </recommendedName>
</protein>
<feature type="domain" description="CN hydrolase" evidence="2">
    <location>
        <begin position="1"/>
        <end position="88"/>
    </location>
</feature>
<dbReference type="PANTHER" id="PTHR10609:SF14">
    <property type="entry name" value="BIOTINIDASE"/>
    <property type="match status" value="1"/>
</dbReference>
<dbReference type="SUPFAM" id="SSF56317">
    <property type="entry name" value="Carbon-nitrogen hydrolase"/>
    <property type="match status" value="1"/>
</dbReference>
<sequence length="88" mass="9837">GSNVQIIVFPEYGLTGLVVDPTEFAIEIPAINNGSEFRNYWLQRLSNAAREHGMYVVVNLLEKAQTENNATIYHNTNIVFDKNGVIIA</sequence>
<proteinExistence type="inferred from homology"/>
<comment type="similarity">
    <text evidence="1">Belongs to the carbon-nitrogen hydrolase superfamily. BTD/VNN family.</text>
</comment>